<feature type="domain" description="Dihydroxy-acid/6-phosphogluconate dehydratase N-terminal" evidence="6">
    <location>
        <begin position="47"/>
        <end position="359"/>
    </location>
</feature>
<comment type="caution">
    <text evidence="8">The sequence shown here is derived from an EMBL/GenBank/DDBJ whole genome shotgun (WGS) entry which is preliminary data.</text>
</comment>
<evidence type="ECO:0000313" key="8">
    <source>
        <dbReference type="EMBL" id="PZX17203.1"/>
    </source>
</evidence>
<dbReference type="InterPro" id="IPR042096">
    <property type="entry name" value="Dihydro-acid_dehy_C"/>
</dbReference>
<proteinExistence type="inferred from homology"/>
<dbReference type="Pfam" id="PF00920">
    <property type="entry name" value="ILVD_EDD_N"/>
    <property type="match status" value="1"/>
</dbReference>
<dbReference type="PANTHER" id="PTHR43183">
    <property type="entry name" value="HYPOTHETICAL DIHYDROXYACID DEHYDRATASE (EUROFUNG)-RELATED"/>
    <property type="match status" value="1"/>
</dbReference>
<dbReference type="InterPro" id="IPR020558">
    <property type="entry name" value="DiOHA_6PGluconate_deHydtase_CS"/>
</dbReference>
<comment type="similarity">
    <text evidence="1">Belongs to the IlvD/Edd family.</text>
</comment>
<sequence length="578" mass="61004">MSDDGARGDRARGLSSRLTRYGDNEFALFLREAFLKAQGLGADALSRPVIAICGAGSDFNPCHATAPKLVEAISRGVMMAGGLPLEFPTISLHESFSHPTSMYLRNLMSMDVEEMLHALPLDAAVLVGGCDKTVPAQLMGAISADMPTVSVVVGPMLTGAHEGERLGACTDCRRLWGEHRAGRLDRSGLDRAHGRLMPSHGTCMVMGTASTMACISEVMGFLAPGGATIPAVHSERLRQAEEAGMRAVAMARAGGPTARSLVTEASIRNAAVVLQSLGGSTNAVIHLAAIARRAGIELTLEEIDAIGKRTPILCDLKPVGRNYMQDLHAAGGLPALLRNLAHASDDLDLSAQAGDGRPWSEVLADWPEWCDTDIIRTPDRPVVPGAALTVLHGSLAPDGAVVKRAALSGHLMAHEGPALVFTSLDDLDARLDDPDLPVTADHVLVLQNAGPVGAPGMPEAGSIPIPKKLAAEGVKDMVRISDGRMSGTAYGAVILHVSPESAIGGPLALVRDGDRIRLDVEEGRIDLLVGEKELDARRAAWRAPDRPVRGYARLFHDHVTGAERGCDFDFLEGHPDDA</sequence>
<evidence type="ECO:0000259" key="6">
    <source>
        <dbReference type="Pfam" id="PF00920"/>
    </source>
</evidence>
<dbReference type="GO" id="GO:0016836">
    <property type="term" value="F:hydro-lyase activity"/>
    <property type="evidence" value="ECO:0007669"/>
    <property type="project" value="UniProtKB-ARBA"/>
</dbReference>
<evidence type="ECO:0000256" key="3">
    <source>
        <dbReference type="ARBA" id="ARBA00023004"/>
    </source>
</evidence>
<name>A0A2W7NC67_9RHOB</name>
<evidence type="ECO:0000256" key="5">
    <source>
        <dbReference type="ARBA" id="ARBA00023239"/>
    </source>
</evidence>
<evidence type="ECO:0000256" key="2">
    <source>
        <dbReference type="ARBA" id="ARBA00022723"/>
    </source>
</evidence>
<dbReference type="NCBIfam" id="NF004784">
    <property type="entry name" value="PRK06131.1"/>
    <property type="match status" value="1"/>
</dbReference>
<dbReference type="SUPFAM" id="SSF143975">
    <property type="entry name" value="IlvD/EDD N-terminal domain-like"/>
    <property type="match status" value="1"/>
</dbReference>
<dbReference type="Pfam" id="PF24877">
    <property type="entry name" value="ILV_EDD_C"/>
    <property type="match status" value="1"/>
</dbReference>
<dbReference type="SUPFAM" id="SSF52016">
    <property type="entry name" value="LeuD/IlvD-like"/>
    <property type="match status" value="1"/>
</dbReference>
<keyword evidence="5" id="KW-0456">Lyase</keyword>
<dbReference type="InterPro" id="IPR037237">
    <property type="entry name" value="IlvD/EDD_N"/>
</dbReference>
<feature type="domain" description="Dihydroxy-acid/6-phosphogluconate dehydratase C-terminal" evidence="7">
    <location>
        <begin position="373"/>
        <end position="566"/>
    </location>
</feature>
<organism evidence="8 9">
    <name type="scientific">Palleronia aestuarii</name>
    <dbReference type="NCBI Taxonomy" id="568105"/>
    <lineage>
        <taxon>Bacteria</taxon>
        <taxon>Pseudomonadati</taxon>
        <taxon>Pseudomonadota</taxon>
        <taxon>Alphaproteobacteria</taxon>
        <taxon>Rhodobacterales</taxon>
        <taxon>Roseobacteraceae</taxon>
        <taxon>Palleronia</taxon>
    </lineage>
</organism>
<dbReference type="InterPro" id="IPR056740">
    <property type="entry name" value="ILV_EDD_C"/>
</dbReference>
<accession>A0A2W7NC67</accession>
<dbReference type="AlphaFoldDB" id="A0A2W7NC67"/>
<keyword evidence="2" id="KW-0479">Metal-binding</keyword>
<dbReference type="FunFam" id="3.50.30.80:FF:000001">
    <property type="entry name" value="Dihydroxy-acid dehydratase"/>
    <property type="match status" value="1"/>
</dbReference>
<evidence type="ECO:0000256" key="1">
    <source>
        <dbReference type="ARBA" id="ARBA00006486"/>
    </source>
</evidence>
<evidence type="ECO:0000313" key="9">
    <source>
        <dbReference type="Proteomes" id="UP000248916"/>
    </source>
</evidence>
<evidence type="ECO:0000259" key="7">
    <source>
        <dbReference type="Pfam" id="PF24877"/>
    </source>
</evidence>
<dbReference type="InterPro" id="IPR052352">
    <property type="entry name" value="Sugar_Degrad_Dehydratases"/>
</dbReference>
<dbReference type="InterPro" id="IPR000581">
    <property type="entry name" value="ILV_EDD_N"/>
</dbReference>
<keyword evidence="9" id="KW-1185">Reference proteome</keyword>
<dbReference type="PANTHER" id="PTHR43183:SF1">
    <property type="entry name" value="HYPOTHETICAL DIHYDROXY-ACID DEHYDRATASE (EUROFUNG)-RELATED"/>
    <property type="match status" value="1"/>
</dbReference>
<gene>
    <name evidence="8" type="ORF">LX81_01835</name>
</gene>
<dbReference type="EMBL" id="QKZL01000005">
    <property type="protein sequence ID" value="PZX17203.1"/>
    <property type="molecule type" value="Genomic_DNA"/>
</dbReference>
<dbReference type="Gene3D" id="3.50.30.80">
    <property type="entry name" value="IlvD/EDD C-terminal domain-like"/>
    <property type="match status" value="1"/>
</dbReference>
<protein>
    <submittedName>
        <fullName evidence="8">Dihydroxy-acid dehydratase</fullName>
    </submittedName>
</protein>
<dbReference type="RefSeq" id="WP_111536969.1">
    <property type="nucleotide sequence ID" value="NZ_QKZL01000005.1"/>
</dbReference>
<keyword evidence="4" id="KW-0411">Iron-sulfur</keyword>
<dbReference type="GO" id="GO:0046872">
    <property type="term" value="F:metal ion binding"/>
    <property type="evidence" value="ECO:0007669"/>
    <property type="project" value="UniProtKB-KW"/>
</dbReference>
<dbReference type="OrthoDB" id="9807077at2"/>
<keyword evidence="3" id="KW-0408">Iron</keyword>
<reference evidence="8 9" key="1">
    <citation type="submission" date="2018-06" db="EMBL/GenBank/DDBJ databases">
        <title>Genomic Encyclopedia of Archaeal and Bacterial Type Strains, Phase II (KMG-II): from individual species to whole genera.</title>
        <authorList>
            <person name="Goeker M."/>
        </authorList>
    </citation>
    <scope>NUCLEOTIDE SEQUENCE [LARGE SCALE GENOMIC DNA]</scope>
    <source>
        <strain evidence="8 9">DSM 22009</strain>
    </source>
</reference>
<dbReference type="PROSITE" id="PS00886">
    <property type="entry name" value="ILVD_EDD_1"/>
    <property type="match status" value="1"/>
</dbReference>
<dbReference type="GO" id="GO:0051536">
    <property type="term" value="F:iron-sulfur cluster binding"/>
    <property type="evidence" value="ECO:0007669"/>
    <property type="project" value="UniProtKB-KW"/>
</dbReference>
<evidence type="ECO:0000256" key="4">
    <source>
        <dbReference type="ARBA" id="ARBA00023014"/>
    </source>
</evidence>
<dbReference type="Proteomes" id="UP000248916">
    <property type="component" value="Unassembled WGS sequence"/>
</dbReference>